<name>A0A2V1AWX1_9ASCO</name>
<gene>
    <name evidence="9" type="ORF">CXQ85_005373</name>
</gene>
<dbReference type="Proteomes" id="UP000244309">
    <property type="component" value="Unassembled WGS sequence"/>
</dbReference>
<dbReference type="GO" id="GO:0016020">
    <property type="term" value="C:membrane"/>
    <property type="evidence" value="ECO:0007669"/>
    <property type="project" value="UniProtKB-SubCell"/>
</dbReference>
<evidence type="ECO:0000313" key="9">
    <source>
        <dbReference type="EMBL" id="PVH22345.1"/>
    </source>
</evidence>
<dbReference type="VEuPathDB" id="FungiDB:CXQ85_005373"/>
<dbReference type="AlphaFoldDB" id="A0A2V1AWX1"/>
<feature type="transmembrane region" description="Helical" evidence="7">
    <location>
        <begin position="279"/>
        <end position="304"/>
    </location>
</feature>
<evidence type="ECO:0000256" key="5">
    <source>
        <dbReference type="ARBA" id="ARBA00023136"/>
    </source>
</evidence>
<evidence type="ECO:0000256" key="7">
    <source>
        <dbReference type="SAM" id="Phobius"/>
    </source>
</evidence>
<feature type="transmembrane region" description="Helical" evidence="7">
    <location>
        <begin position="153"/>
        <end position="174"/>
    </location>
</feature>
<organism evidence="9 10">
    <name type="scientific">Candidozyma haemuli</name>
    <dbReference type="NCBI Taxonomy" id="45357"/>
    <lineage>
        <taxon>Eukaryota</taxon>
        <taxon>Fungi</taxon>
        <taxon>Dikarya</taxon>
        <taxon>Ascomycota</taxon>
        <taxon>Saccharomycotina</taxon>
        <taxon>Pichiomycetes</taxon>
        <taxon>Metschnikowiaceae</taxon>
        <taxon>Candidozyma</taxon>
    </lineage>
</organism>
<comment type="caution">
    <text evidence="9">The sequence shown here is derived from an EMBL/GenBank/DDBJ whole genome shotgun (WGS) entry which is preliminary data.</text>
</comment>
<evidence type="ECO:0000256" key="2">
    <source>
        <dbReference type="ARBA" id="ARBA00008066"/>
    </source>
</evidence>
<dbReference type="EMBL" id="PKFO01000007">
    <property type="protein sequence ID" value="PVH22345.1"/>
    <property type="molecule type" value="Genomic_DNA"/>
</dbReference>
<feature type="transmembrane region" description="Helical" evidence="7">
    <location>
        <begin position="127"/>
        <end position="147"/>
    </location>
</feature>
<evidence type="ECO:0000313" key="10">
    <source>
        <dbReference type="Proteomes" id="UP000244309"/>
    </source>
</evidence>
<feature type="region of interest" description="Disordered" evidence="6">
    <location>
        <begin position="1"/>
        <end position="23"/>
    </location>
</feature>
<dbReference type="GO" id="GO:0015179">
    <property type="term" value="F:L-amino acid transmembrane transporter activity"/>
    <property type="evidence" value="ECO:0007669"/>
    <property type="project" value="TreeGrafter"/>
</dbReference>
<dbReference type="Pfam" id="PF01490">
    <property type="entry name" value="Aa_trans"/>
    <property type="match status" value="1"/>
</dbReference>
<evidence type="ECO:0000256" key="3">
    <source>
        <dbReference type="ARBA" id="ARBA00022692"/>
    </source>
</evidence>
<feature type="transmembrane region" description="Helical" evidence="7">
    <location>
        <begin position="195"/>
        <end position="219"/>
    </location>
</feature>
<feature type="transmembrane region" description="Helical" evidence="7">
    <location>
        <begin position="225"/>
        <end position="248"/>
    </location>
</feature>
<evidence type="ECO:0000256" key="4">
    <source>
        <dbReference type="ARBA" id="ARBA00022989"/>
    </source>
</evidence>
<accession>A0A2V1AWX1</accession>
<keyword evidence="10" id="KW-1185">Reference proteome</keyword>
<sequence>MSESKKGPSVVVSPQLSHTSEDELHTGEDNVFVVKEEGPDFRGVTCFGAAVLIAKSQFGLGVLGLPQTFHALGFVPGLISLIVLCSISTWTGYVVGKFRIRHPHVYSIGEAAEMMFGSVGREFMGGAYWLFYALCYGASVLTLSIAFNTLSEHAICTTAWVGIGAIITLILGTATRTMKVMSWCGYLAIASKNSFVHWSTWVSMMTIVIVFGFVIASAIPFFNNLLALIGALLGTSFTLIVPGCLALYEMSGYEKKNGDSTLMWISSCKNRWKVSRKNYITLFVATFAIVFGSFILVSGTYGAVQSIMDAYENGTVSRAFDCADNS</sequence>
<dbReference type="OrthoDB" id="40134at2759"/>
<proteinExistence type="inferred from homology"/>
<comment type="similarity">
    <text evidence="2">Belongs to the amino acid/polyamine transporter 2 family.</text>
</comment>
<dbReference type="STRING" id="45357.A0A2V1AWX1"/>
<protein>
    <recommendedName>
        <fullName evidence="8">Amino acid transporter transmembrane domain-containing protein</fullName>
    </recommendedName>
</protein>
<dbReference type="PANTHER" id="PTHR22950">
    <property type="entry name" value="AMINO ACID TRANSPORTER"/>
    <property type="match status" value="1"/>
</dbReference>
<feature type="domain" description="Amino acid transporter transmembrane" evidence="8">
    <location>
        <begin position="45"/>
        <end position="189"/>
    </location>
</feature>
<keyword evidence="3 7" id="KW-0812">Transmembrane</keyword>
<keyword evidence="4 7" id="KW-1133">Transmembrane helix</keyword>
<dbReference type="GeneID" id="37010702"/>
<keyword evidence="5 7" id="KW-0472">Membrane</keyword>
<dbReference type="PANTHER" id="PTHR22950:SF683">
    <property type="entry name" value="AMINO ACID TRANSPORTER (EUROFUNG)"/>
    <property type="match status" value="1"/>
</dbReference>
<evidence type="ECO:0000256" key="6">
    <source>
        <dbReference type="SAM" id="MobiDB-lite"/>
    </source>
</evidence>
<evidence type="ECO:0000256" key="1">
    <source>
        <dbReference type="ARBA" id="ARBA00004141"/>
    </source>
</evidence>
<evidence type="ECO:0000259" key="8">
    <source>
        <dbReference type="Pfam" id="PF01490"/>
    </source>
</evidence>
<dbReference type="InterPro" id="IPR013057">
    <property type="entry name" value="AA_transpt_TM"/>
</dbReference>
<feature type="transmembrane region" description="Helical" evidence="7">
    <location>
        <begin position="71"/>
        <end position="95"/>
    </location>
</feature>
<reference evidence="9 10" key="1">
    <citation type="submission" date="2017-12" db="EMBL/GenBank/DDBJ databases">
        <title>Genome Sequence of a Multidrug-Resistant Candida haemulonii Isolate from a Patient with Chronic Leg Ulcers in Israel.</title>
        <authorList>
            <person name="Chow N.A."/>
            <person name="Gade L."/>
            <person name="Batra D."/>
            <person name="Rowe L.A."/>
            <person name="Ben-Ami R."/>
            <person name="Loparev V.N."/>
            <person name="Litvintseva A.P."/>
        </authorList>
    </citation>
    <scope>NUCLEOTIDE SEQUENCE [LARGE SCALE GENOMIC DNA]</scope>
    <source>
        <strain evidence="9 10">B11899</strain>
    </source>
</reference>
<dbReference type="RefSeq" id="XP_025343285.1">
    <property type="nucleotide sequence ID" value="XM_025488969.1"/>
</dbReference>
<comment type="subcellular location">
    <subcellularLocation>
        <location evidence="1">Membrane</location>
        <topology evidence="1">Multi-pass membrane protein</topology>
    </subcellularLocation>
</comment>